<organism evidence="2 3">
    <name type="scientific">Methylococcus capsulatus</name>
    <dbReference type="NCBI Taxonomy" id="414"/>
    <lineage>
        <taxon>Bacteria</taxon>
        <taxon>Pseudomonadati</taxon>
        <taxon>Pseudomonadota</taxon>
        <taxon>Gammaproteobacteria</taxon>
        <taxon>Methylococcales</taxon>
        <taxon>Methylococcaceae</taxon>
        <taxon>Methylococcus</taxon>
    </lineage>
</organism>
<gene>
    <name evidence="2" type="ORF">MCNOR_1953</name>
</gene>
<dbReference type="AlphaFoldDB" id="A0AA35UQQ4"/>
<dbReference type="EMBL" id="OX458332">
    <property type="protein sequence ID" value="CAI8821370.1"/>
    <property type="molecule type" value="Genomic_DNA"/>
</dbReference>
<dbReference type="Proteomes" id="UP001158598">
    <property type="component" value="Chromosome"/>
</dbReference>
<name>A0AA35UQQ4_METCP</name>
<accession>A0AA35UQQ4</accession>
<proteinExistence type="predicted"/>
<feature type="region of interest" description="Disordered" evidence="1">
    <location>
        <begin position="1"/>
        <end position="21"/>
    </location>
</feature>
<protein>
    <submittedName>
        <fullName evidence="2">Uncharacterized protein</fullName>
    </submittedName>
</protein>
<feature type="compositionally biased region" description="Basic and acidic residues" evidence="1">
    <location>
        <begin position="1"/>
        <end position="12"/>
    </location>
</feature>
<sequence>MHVEPMAEDLRTRVQFPPPPPDTQPENILRLFCARLQATAGAVSSFGLLTDHPRKRRLPVRFGGISLSILYRALDSQEADPRKIKGSNRSGWSWALGGLQDCKREIIATHTNAISDVPVGGCANHKRCPKWRLPYVGSSEALHSQLGNITGLPLTRVHPMRSSMPCGFLFALVAAVAALTPSETSHAAPIMKVAARPNPHSPKVIDFPPHRLDELRSEWHKALSNATANAPPGSPERPAWILSAWWAIVDWCTDQGDPCEQGAAKYVKKVFGLDPRSIDDCGWAGAIGGTLGDGYDATSGILYGEQRAPVLLPDLFEKHEVKRCRQ</sequence>
<reference evidence="2" key="1">
    <citation type="submission" date="2023-03" db="EMBL/GenBank/DDBJ databases">
        <authorList>
            <person name="Pearce D."/>
        </authorList>
    </citation>
    <scope>NUCLEOTIDE SEQUENCE</scope>
    <source>
        <strain evidence="2">Mc</strain>
    </source>
</reference>
<evidence type="ECO:0000313" key="3">
    <source>
        <dbReference type="Proteomes" id="UP001158598"/>
    </source>
</evidence>
<evidence type="ECO:0000256" key="1">
    <source>
        <dbReference type="SAM" id="MobiDB-lite"/>
    </source>
</evidence>
<evidence type="ECO:0000313" key="2">
    <source>
        <dbReference type="EMBL" id="CAI8821370.1"/>
    </source>
</evidence>